<dbReference type="Proteomes" id="UP000822993">
    <property type="component" value="Unassembled WGS sequence"/>
</dbReference>
<dbReference type="PANTHER" id="PTHR35936">
    <property type="entry name" value="MEMBRANE-BOUND LYTIC MUREIN TRANSGLYCOSYLASE F"/>
    <property type="match status" value="1"/>
</dbReference>
<dbReference type="Gene3D" id="3.40.190.10">
    <property type="entry name" value="Periplasmic binding protein-like II"/>
    <property type="match status" value="2"/>
</dbReference>
<reference evidence="4 5" key="1">
    <citation type="submission" date="2020-08" db="EMBL/GenBank/DDBJ databases">
        <title>A Genomic Blueprint of the Chicken Gut Microbiome.</title>
        <authorList>
            <person name="Gilroy R."/>
            <person name="Ravi A."/>
            <person name="Getino M."/>
            <person name="Pursley I."/>
            <person name="Horton D.L."/>
            <person name="Alikhan N.-F."/>
            <person name="Baker D."/>
            <person name="Gharbi K."/>
            <person name="Hall N."/>
            <person name="Watson M."/>
            <person name="Adriaenssens E.M."/>
            <person name="Foster-Nyarko E."/>
            <person name="Jarju S."/>
            <person name="Secka A."/>
            <person name="Antonio M."/>
            <person name="Oren A."/>
            <person name="Chaudhuri R."/>
            <person name="La Ragione R.M."/>
            <person name="Hildebrand F."/>
            <person name="Pallen M.J."/>
        </authorList>
    </citation>
    <scope>NUCLEOTIDE SEQUENCE [LARGE SCALE GENOMIC DNA]</scope>
    <source>
        <strain evidence="4 5">Sa1BUA8</strain>
    </source>
</reference>
<evidence type="ECO:0000256" key="2">
    <source>
        <dbReference type="SAM" id="MobiDB-lite"/>
    </source>
</evidence>
<proteinExistence type="predicted"/>
<protein>
    <submittedName>
        <fullName evidence="4">Transporter substrate-binding domain-containing protein</fullName>
    </submittedName>
</protein>
<organism evidence="4 5">
    <name type="scientific">Oerskovia douganii</name>
    <dbReference type="NCBI Taxonomy" id="2762210"/>
    <lineage>
        <taxon>Bacteria</taxon>
        <taxon>Bacillati</taxon>
        <taxon>Actinomycetota</taxon>
        <taxon>Actinomycetes</taxon>
        <taxon>Micrococcales</taxon>
        <taxon>Cellulomonadaceae</taxon>
        <taxon>Oerskovia</taxon>
    </lineage>
</organism>
<dbReference type="RefSeq" id="WP_193719789.1">
    <property type="nucleotide sequence ID" value="NZ_JACSPN010000010.1"/>
</dbReference>
<keyword evidence="1" id="KW-0732">Signal</keyword>
<evidence type="ECO:0000313" key="5">
    <source>
        <dbReference type="Proteomes" id="UP000822993"/>
    </source>
</evidence>
<gene>
    <name evidence="4" type="ORF">H9623_09350</name>
</gene>
<comment type="caution">
    <text evidence="4">The sequence shown here is derived from an EMBL/GenBank/DDBJ whole genome shotgun (WGS) entry which is preliminary data.</text>
</comment>
<dbReference type="PANTHER" id="PTHR35936:SF17">
    <property type="entry name" value="ARGININE-BINDING EXTRACELLULAR PROTEIN ARTP"/>
    <property type="match status" value="1"/>
</dbReference>
<dbReference type="SMART" id="SM00062">
    <property type="entry name" value="PBPb"/>
    <property type="match status" value="1"/>
</dbReference>
<dbReference type="Pfam" id="PF00497">
    <property type="entry name" value="SBP_bac_3"/>
    <property type="match status" value="1"/>
</dbReference>
<dbReference type="InterPro" id="IPR001638">
    <property type="entry name" value="Solute-binding_3/MltF_N"/>
</dbReference>
<accession>A0A9D5YYD3</accession>
<feature type="region of interest" description="Disordered" evidence="2">
    <location>
        <begin position="1"/>
        <end position="26"/>
    </location>
</feature>
<sequence>MTASHPAPTRRAARRTATAAGARLPGTAARRSRTLAVSATLVALGLTSACTSTADAGDGSALDRLRESGTVSVGFAGEAPYSYEDGGELTGATVALHREIFAELGIETVEGVNTEFGSLIPGLTASRFDAVSAGMSILPDRCEQAAFSEPEFMYTTAFLVPEGNPANLTDMQSVQDAGIRLATMSGAVEGDYARALGLDHLEVGTPQDGLDAVAAGRAAAFALTGISLNNLVEGASAPVEVTESFVAEIDGVPQIGAGGTVFRTNDTELLAAYNEKLAEIVADEERYLSIVGEYGFTAAERPVEGLTTEALCGGDLDALAQDLAPELGQDG</sequence>
<dbReference type="SUPFAM" id="SSF53850">
    <property type="entry name" value="Periplasmic binding protein-like II"/>
    <property type="match status" value="1"/>
</dbReference>
<dbReference type="EMBL" id="JACSPN010000010">
    <property type="protein sequence ID" value="MBE7700508.1"/>
    <property type="molecule type" value="Genomic_DNA"/>
</dbReference>
<feature type="domain" description="Solute-binding protein family 3/N-terminal" evidence="3">
    <location>
        <begin position="70"/>
        <end position="291"/>
    </location>
</feature>
<keyword evidence="5" id="KW-1185">Reference proteome</keyword>
<evidence type="ECO:0000256" key="1">
    <source>
        <dbReference type="ARBA" id="ARBA00022729"/>
    </source>
</evidence>
<evidence type="ECO:0000313" key="4">
    <source>
        <dbReference type="EMBL" id="MBE7700508.1"/>
    </source>
</evidence>
<dbReference type="AlphaFoldDB" id="A0A9D5YYD3"/>
<evidence type="ECO:0000259" key="3">
    <source>
        <dbReference type="SMART" id="SM00062"/>
    </source>
</evidence>
<name>A0A9D5YYD3_9CELL</name>